<gene>
    <name evidence="2" type="ORF">SDC9_159614</name>
</gene>
<sequence>MAGEKGASFDITLDFITGERTLTSWEDGINVDRQARDVTKNTKTVKKNDKITIKMYDGGGYAAIIK</sequence>
<dbReference type="Pfam" id="PF14509">
    <property type="entry name" value="GH97_C"/>
    <property type="match status" value="1"/>
</dbReference>
<name>A0A645FD25_9ZZZZ</name>
<accession>A0A645FD25</accession>
<evidence type="ECO:0000313" key="2">
    <source>
        <dbReference type="EMBL" id="MPN12298.1"/>
    </source>
</evidence>
<protein>
    <recommendedName>
        <fullName evidence="1">Glycosyl-hydrolase 97 C-terminal oligomerisation domain-containing protein</fullName>
    </recommendedName>
</protein>
<dbReference type="EMBL" id="VSSQ01058630">
    <property type="protein sequence ID" value="MPN12298.1"/>
    <property type="molecule type" value="Genomic_DNA"/>
</dbReference>
<feature type="domain" description="Glycosyl-hydrolase 97 C-terminal oligomerisation" evidence="1">
    <location>
        <begin position="1"/>
        <end position="66"/>
    </location>
</feature>
<reference evidence="2" key="1">
    <citation type="submission" date="2019-08" db="EMBL/GenBank/DDBJ databases">
        <authorList>
            <person name="Kucharzyk K."/>
            <person name="Murdoch R.W."/>
            <person name="Higgins S."/>
            <person name="Loffler F."/>
        </authorList>
    </citation>
    <scope>NUCLEOTIDE SEQUENCE</scope>
</reference>
<organism evidence="2">
    <name type="scientific">bioreactor metagenome</name>
    <dbReference type="NCBI Taxonomy" id="1076179"/>
    <lineage>
        <taxon>unclassified sequences</taxon>
        <taxon>metagenomes</taxon>
        <taxon>ecological metagenomes</taxon>
    </lineage>
</organism>
<dbReference type="InterPro" id="IPR029483">
    <property type="entry name" value="GH97_C"/>
</dbReference>
<dbReference type="InterPro" id="IPR013780">
    <property type="entry name" value="Glyco_hydro_b"/>
</dbReference>
<dbReference type="Gene3D" id="2.60.40.1180">
    <property type="entry name" value="Golgi alpha-mannosidase II"/>
    <property type="match status" value="1"/>
</dbReference>
<comment type="caution">
    <text evidence="2">The sequence shown here is derived from an EMBL/GenBank/DDBJ whole genome shotgun (WGS) entry which is preliminary data.</text>
</comment>
<evidence type="ECO:0000259" key="1">
    <source>
        <dbReference type="Pfam" id="PF14509"/>
    </source>
</evidence>
<proteinExistence type="predicted"/>
<dbReference type="AlphaFoldDB" id="A0A645FD25"/>